<dbReference type="EMBL" id="JADJOT010000002">
    <property type="protein sequence ID" value="MBK7953012.1"/>
    <property type="molecule type" value="Genomic_DNA"/>
</dbReference>
<comment type="caution">
    <text evidence="1">The sequence shown here is derived from an EMBL/GenBank/DDBJ whole genome shotgun (WGS) entry which is preliminary data.</text>
</comment>
<evidence type="ECO:0000313" key="2">
    <source>
        <dbReference type="Proteomes" id="UP000706151"/>
    </source>
</evidence>
<name>A0A935T8X6_9PROT</name>
<reference evidence="1 2" key="1">
    <citation type="submission" date="2020-10" db="EMBL/GenBank/DDBJ databases">
        <title>Connecting structure to function with the recovery of over 1000 high-quality activated sludge metagenome-assembled genomes encoding full-length rRNA genes using long-read sequencing.</title>
        <authorList>
            <person name="Singleton C.M."/>
            <person name="Petriglieri F."/>
            <person name="Kristensen J.M."/>
            <person name="Kirkegaard R.H."/>
            <person name="Michaelsen T.Y."/>
            <person name="Andersen M.H."/>
            <person name="Karst S.M."/>
            <person name="Dueholm M.S."/>
            <person name="Nielsen P.H."/>
            <person name="Albertsen M."/>
        </authorList>
    </citation>
    <scope>NUCLEOTIDE SEQUENCE [LARGE SCALE GENOMIC DNA]</scope>
    <source>
        <strain evidence="1">Fred_18-Q3-R57-64_BAT3C.720</strain>
    </source>
</reference>
<evidence type="ECO:0000313" key="1">
    <source>
        <dbReference type="EMBL" id="MBK7953012.1"/>
    </source>
</evidence>
<gene>
    <name evidence="1" type="ORF">IPK02_03015</name>
</gene>
<dbReference type="Proteomes" id="UP000706151">
    <property type="component" value="Unassembled WGS sequence"/>
</dbReference>
<accession>A0A935T8X6</accession>
<protein>
    <submittedName>
        <fullName evidence="1">Uncharacterized protein</fullName>
    </submittedName>
</protein>
<dbReference type="AlphaFoldDB" id="A0A935T8X6"/>
<proteinExistence type="predicted"/>
<organism evidence="1 2">
    <name type="scientific">Candidatus Accumulibacter affinis</name>
    <dbReference type="NCBI Taxonomy" id="2954384"/>
    <lineage>
        <taxon>Bacteria</taxon>
        <taxon>Pseudomonadati</taxon>
        <taxon>Pseudomonadota</taxon>
        <taxon>Betaproteobacteria</taxon>
        <taxon>Candidatus Accumulibacter</taxon>
    </lineage>
</organism>
<sequence>MSDHRCEVLWRVACRQAAVLTGERDGSRYWGAAQQILLNRLAMERWQSVPLFAWPRLLLQDSVEHWSRLARRWWLLPVCRAMPACRPQ</sequence>